<gene>
    <name evidence="1" type="ORF">PAECIP111891_06555</name>
</gene>
<dbReference type="RefSeq" id="WP_236292883.1">
    <property type="nucleotide sequence ID" value="NZ_CAKMMW010000034.1"/>
</dbReference>
<evidence type="ECO:0000313" key="1">
    <source>
        <dbReference type="EMBL" id="CAH1229805.1"/>
    </source>
</evidence>
<proteinExistence type="predicted"/>
<keyword evidence="2" id="KW-1185">Reference proteome</keyword>
<evidence type="ECO:0000313" key="2">
    <source>
        <dbReference type="Proteomes" id="UP000838821"/>
    </source>
</evidence>
<name>A0ABN8H9P3_9BACL</name>
<organism evidence="1 2">
    <name type="scientific">Paenibacillus allorhizoplanae</name>
    <dbReference type="NCBI Taxonomy" id="2905648"/>
    <lineage>
        <taxon>Bacteria</taxon>
        <taxon>Bacillati</taxon>
        <taxon>Bacillota</taxon>
        <taxon>Bacilli</taxon>
        <taxon>Bacillales</taxon>
        <taxon>Paenibacillaceae</taxon>
        <taxon>Paenibacillus</taxon>
    </lineage>
</organism>
<sequence length="56" mass="5993">MSLSGAVEVSLSSFEVAIGDLNYGMEIDGQKQETPLRVSFILCGGACTEHGERIDM</sequence>
<accession>A0ABN8H9P3</accession>
<dbReference type="Proteomes" id="UP000838821">
    <property type="component" value="Unassembled WGS sequence"/>
</dbReference>
<comment type="caution">
    <text evidence="1">The sequence shown here is derived from an EMBL/GenBank/DDBJ whole genome shotgun (WGS) entry which is preliminary data.</text>
</comment>
<dbReference type="EMBL" id="CAKMMW010000034">
    <property type="protein sequence ID" value="CAH1229805.1"/>
    <property type="molecule type" value="Genomic_DNA"/>
</dbReference>
<protein>
    <submittedName>
        <fullName evidence="1">Uncharacterized protein</fullName>
    </submittedName>
</protein>
<reference evidence="1" key="1">
    <citation type="submission" date="2022-01" db="EMBL/GenBank/DDBJ databases">
        <authorList>
            <person name="Criscuolo A."/>
        </authorList>
    </citation>
    <scope>NUCLEOTIDE SEQUENCE</scope>
    <source>
        <strain evidence="1">CIP111891</strain>
    </source>
</reference>